<name>A0A6J5E973_9BURK</name>
<evidence type="ECO:0000313" key="2">
    <source>
        <dbReference type="Proteomes" id="UP000494363"/>
    </source>
</evidence>
<dbReference type="EMBL" id="CADIKH010000019">
    <property type="protein sequence ID" value="CAB3761866.1"/>
    <property type="molecule type" value="Genomic_DNA"/>
</dbReference>
<dbReference type="Proteomes" id="UP000494363">
    <property type="component" value="Unassembled WGS sequence"/>
</dbReference>
<evidence type="ECO:0000313" key="1">
    <source>
        <dbReference type="EMBL" id="CAB3761866.1"/>
    </source>
</evidence>
<organism evidence="1 2">
    <name type="scientific">Paraburkholderia humisilvae</name>
    <dbReference type="NCBI Taxonomy" id="627669"/>
    <lineage>
        <taxon>Bacteria</taxon>
        <taxon>Pseudomonadati</taxon>
        <taxon>Pseudomonadota</taxon>
        <taxon>Betaproteobacteria</taxon>
        <taxon>Burkholderiales</taxon>
        <taxon>Burkholderiaceae</taxon>
        <taxon>Paraburkholderia</taxon>
    </lineage>
</organism>
<gene>
    <name evidence="1" type="ORF">LMG29542_04173</name>
</gene>
<keyword evidence="2" id="KW-1185">Reference proteome</keyword>
<sequence>MSAPAWPVARALKSRHVDCVTIQAADTAHSSQADFADENDDE</sequence>
<protein>
    <submittedName>
        <fullName evidence="1">Uncharacterized protein</fullName>
    </submittedName>
</protein>
<reference evidence="1 2" key="1">
    <citation type="submission" date="2020-04" db="EMBL/GenBank/DDBJ databases">
        <authorList>
            <person name="De Canck E."/>
        </authorList>
    </citation>
    <scope>NUCLEOTIDE SEQUENCE [LARGE SCALE GENOMIC DNA]</scope>
    <source>
        <strain evidence="1 2">LMG 29542</strain>
    </source>
</reference>
<proteinExistence type="predicted"/>
<dbReference type="AlphaFoldDB" id="A0A6J5E973"/>
<accession>A0A6J5E973</accession>